<keyword evidence="5 6" id="KW-0472">Membrane</keyword>
<comment type="similarity">
    <text evidence="2">Belongs to the TspO/BZRP family.</text>
</comment>
<dbReference type="FunFam" id="1.20.1260.100:FF:000001">
    <property type="entry name" value="translocator protein 2"/>
    <property type="match status" value="1"/>
</dbReference>
<evidence type="ECO:0000313" key="7">
    <source>
        <dbReference type="EMBL" id="KNZ50019.1"/>
    </source>
</evidence>
<keyword evidence="3 6" id="KW-0812">Transmembrane</keyword>
<dbReference type="VEuPathDB" id="FungiDB:VP01_463g7"/>
<protein>
    <recommendedName>
        <fullName evidence="9">Benzodiazapine receptor</fullName>
    </recommendedName>
</protein>
<gene>
    <name evidence="7" type="ORF">VP01_463g7</name>
</gene>
<dbReference type="GO" id="GO:0033013">
    <property type="term" value="P:tetrapyrrole metabolic process"/>
    <property type="evidence" value="ECO:0007669"/>
    <property type="project" value="UniProtKB-ARBA"/>
</dbReference>
<feature type="transmembrane region" description="Helical" evidence="6">
    <location>
        <begin position="85"/>
        <end position="106"/>
    </location>
</feature>
<dbReference type="Gene3D" id="1.20.1260.100">
    <property type="entry name" value="TspO/MBR protein"/>
    <property type="match status" value="1"/>
</dbReference>
<dbReference type="AlphaFoldDB" id="A0A0L6UNC0"/>
<accession>A0A0L6UNC0</accession>
<dbReference type="InterPro" id="IPR038330">
    <property type="entry name" value="TspO/MBR-related_sf"/>
</dbReference>
<keyword evidence="8" id="KW-1185">Reference proteome</keyword>
<dbReference type="GO" id="GO:0005741">
    <property type="term" value="C:mitochondrial outer membrane"/>
    <property type="evidence" value="ECO:0007669"/>
    <property type="project" value="TreeGrafter"/>
</dbReference>
<reference evidence="7 8" key="1">
    <citation type="submission" date="2015-08" db="EMBL/GenBank/DDBJ databases">
        <title>Next Generation Sequencing and Analysis of the Genome of Puccinia sorghi L Schw, the Causal Agent of Maize Common Rust.</title>
        <authorList>
            <person name="Rochi L."/>
            <person name="Burguener G."/>
            <person name="Darino M."/>
            <person name="Turjanski A."/>
            <person name="Kreff E."/>
            <person name="Dieguez M.J."/>
            <person name="Sacco F."/>
        </authorList>
    </citation>
    <scope>NUCLEOTIDE SEQUENCE [LARGE SCALE GENOMIC DNA]</scope>
    <source>
        <strain evidence="7 8">RO10H11247</strain>
    </source>
</reference>
<dbReference type="CDD" id="cd15904">
    <property type="entry name" value="TSPO_MBR"/>
    <property type="match status" value="1"/>
</dbReference>
<evidence type="ECO:0008006" key="9">
    <source>
        <dbReference type="Google" id="ProtNLM"/>
    </source>
</evidence>
<feature type="transmembrane region" description="Helical" evidence="6">
    <location>
        <begin position="212"/>
        <end position="233"/>
    </location>
</feature>
<comment type="subcellular location">
    <subcellularLocation>
        <location evidence="1">Membrane</location>
        <topology evidence="1">Multi-pass membrane protein</topology>
    </subcellularLocation>
</comment>
<dbReference type="PANTHER" id="PTHR10057:SF0">
    <property type="entry name" value="TRANSLOCATOR PROTEIN"/>
    <property type="match status" value="1"/>
</dbReference>
<keyword evidence="4 6" id="KW-1133">Transmembrane helix</keyword>
<feature type="transmembrane region" description="Helical" evidence="6">
    <location>
        <begin position="126"/>
        <end position="146"/>
    </location>
</feature>
<dbReference type="OrthoDB" id="8841220at2759"/>
<organism evidence="7 8">
    <name type="scientific">Puccinia sorghi</name>
    <dbReference type="NCBI Taxonomy" id="27349"/>
    <lineage>
        <taxon>Eukaryota</taxon>
        <taxon>Fungi</taxon>
        <taxon>Dikarya</taxon>
        <taxon>Basidiomycota</taxon>
        <taxon>Pucciniomycotina</taxon>
        <taxon>Pucciniomycetes</taxon>
        <taxon>Pucciniales</taxon>
        <taxon>Pucciniaceae</taxon>
        <taxon>Puccinia</taxon>
    </lineage>
</organism>
<comment type="caution">
    <text evidence="7">The sequence shown here is derived from an EMBL/GenBank/DDBJ whole genome shotgun (WGS) entry which is preliminary data.</text>
</comment>
<evidence type="ECO:0000256" key="5">
    <source>
        <dbReference type="ARBA" id="ARBA00023136"/>
    </source>
</evidence>
<feature type="transmembrane region" description="Helical" evidence="6">
    <location>
        <begin position="42"/>
        <end position="64"/>
    </location>
</feature>
<dbReference type="InterPro" id="IPR004307">
    <property type="entry name" value="TspO_MBR"/>
</dbReference>
<feature type="transmembrane region" description="Helical" evidence="6">
    <location>
        <begin position="12"/>
        <end position="30"/>
    </location>
</feature>
<evidence type="ECO:0000256" key="4">
    <source>
        <dbReference type="ARBA" id="ARBA00022989"/>
    </source>
</evidence>
<evidence type="ECO:0000256" key="2">
    <source>
        <dbReference type="ARBA" id="ARBA00007524"/>
    </source>
</evidence>
<proteinExistence type="inferred from homology"/>
<dbReference type="Pfam" id="PF03073">
    <property type="entry name" value="TspO_MBR"/>
    <property type="match status" value="1"/>
</dbReference>
<name>A0A0L6UNC0_9BASI</name>
<evidence type="ECO:0000313" key="8">
    <source>
        <dbReference type="Proteomes" id="UP000037035"/>
    </source>
</evidence>
<dbReference type="Proteomes" id="UP000037035">
    <property type="component" value="Unassembled WGS sequence"/>
</dbReference>
<sequence>MFDNSRGIQFSGGTGSWFNLLICASASMSLRSYPIPATLLGLSSNAAIAVLAPVTIGSLVGLITKKSIKTWYPTLKKPKGQPPRWAFPVAWTYLYGSMGYASHLITQSLNSTPSYLDAADQANAALTLYFGQLALNFIWTPIFFGLKKPAPALVDILALTATVFYMTVSIFFHFSIPPLLRSSASLLSPSKSVLVSLQNVTSKFNSKAAYLFVPYCAWLTFATYLNGTIWYLNPGDGPSSKIRDVIDYLVSKFNRSTPSNLKDE</sequence>
<dbReference type="PANTHER" id="PTHR10057">
    <property type="entry name" value="PERIPHERAL-TYPE BENZODIAZEPINE RECEPTOR"/>
    <property type="match status" value="1"/>
</dbReference>
<dbReference type="EMBL" id="LAVV01009768">
    <property type="protein sequence ID" value="KNZ50019.1"/>
    <property type="molecule type" value="Genomic_DNA"/>
</dbReference>
<feature type="transmembrane region" description="Helical" evidence="6">
    <location>
        <begin position="153"/>
        <end position="176"/>
    </location>
</feature>
<dbReference type="STRING" id="27349.A0A0L6UNC0"/>
<evidence type="ECO:0000256" key="1">
    <source>
        <dbReference type="ARBA" id="ARBA00004141"/>
    </source>
</evidence>
<evidence type="ECO:0000256" key="6">
    <source>
        <dbReference type="SAM" id="Phobius"/>
    </source>
</evidence>
<evidence type="ECO:0000256" key="3">
    <source>
        <dbReference type="ARBA" id="ARBA00022692"/>
    </source>
</evidence>